<proteinExistence type="predicted"/>
<dbReference type="AlphaFoldDB" id="A0A1K1QUJ0"/>
<name>A0A1K1QUJ0_9BACT</name>
<dbReference type="Proteomes" id="UP000183788">
    <property type="component" value="Unassembled WGS sequence"/>
</dbReference>
<protein>
    <submittedName>
        <fullName evidence="1">Uncharacterized protein</fullName>
    </submittedName>
</protein>
<organism evidence="1 2">
    <name type="scientific">Chitinophaga sancti</name>
    <dbReference type="NCBI Taxonomy" id="1004"/>
    <lineage>
        <taxon>Bacteria</taxon>
        <taxon>Pseudomonadati</taxon>
        <taxon>Bacteroidota</taxon>
        <taxon>Chitinophagia</taxon>
        <taxon>Chitinophagales</taxon>
        <taxon>Chitinophagaceae</taxon>
        <taxon>Chitinophaga</taxon>
    </lineage>
</organism>
<sequence length="63" mass="7127">MKNNTEVKEISSINASAPKIISLQDFLTFKFTLKSPQIVPKLTLRSAQIAPKWGLEYALFFVN</sequence>
<reference evidence="1 2" key="1">
    <citation type="submission" date="2016-11" db="EMBL/GenBank/DDBJ databases">
        <authorList>
            <person name="Jaros S."/>
            <person name="Januszkiewicz K."/>
            <person name="Wedrychowicz H."/>
        </authorList>
    </citation>
    <scope>NUCLEOTIDE SEQUENCE [LARGE SCALE GENOMIC DNA]</scope>
    <source>
        <strain evidence="1 2">DSM 784</strain>
    </source>
</reference>
<dbReference type="EMBL" id="FPIZ01000009">
    <property type="protein sequence ID" value="SFW63299.1"/>
    <property type="molecule type" value="Genomic_DNA"/>
</dbReference>
<accession>A0A1K1QUJ0</accession>
<gene>
    <name evidence="1" type="ORF">SAMN05661012_03065</name>
</gene>
<evidence type="ECO:0000313" key="1">
    <source>
        <dbReference type="EMBL" id="SFW63299.1"/>
    </source>
</evidence>
<evidence type="ECO:0000313" key="2">
    <source>
        <dbReference type="Proteomes" id="UP000183788"/>
    </source>
</evidence>
<dbReference type="STRING" id="1004.SAMN05661012_03065"/>